<dbReference type="AlphaFoldDB" id="A0A183TPI9"/>
<feature type="transmembrane region" description="Helical" evidence="1">
    <location>
        <begin position="81"/>
        <end position="103"/>
    </location>
</feature>
<evidence type="ECO:0000313" key="4">
    <source>
        <dbReference type="WBParaSite" id="SSLN_0001908101-mRNA-1"/>
    </source>
</evidence>
<evidence type="ECO:0000313" key="3">
    <source>
        <dbReference type="Proteomes" id="UP000275846"/>
    </source>
</evidence>
<dbReference type="EMBL" id="UYSU01044311">
    <property type="protein sequence ID" value="VDM04773.1"/>
    <property type="molecule type" value="Genomic_DNA"/>
</dbReference>
<evidence type="ECO:0000256" key="1">
    <source>
        <dbReference type="SAM" id="Phobius"/>
    </source>
</evidence>
<protein>
    <submittedName>
        <fullName evidence="4">Transmembrane protein 242</fullName>
    </submittedName>
</protein>
<dbReference type="Proteomes" id="UP000275846">
    <property type="component" value="Unassembled WGS sequence"/>
</dbReference>
<sequence>MAGMKSMTYTPRADTSKCRLTNKRDSSLSGVMFATHSTESEFSVSTAEARATQTTTTEDYRLVRDEQLVEMTTVQIHGITLLWMSLGVTLFVNIFFGAFALVCSFRAHRLLRSPVRLQQQTPVEPDSWRIPLGHLQAARTLGRVAFAMNAIGILTSMLSLIFAFMYFGTQPEARKSLLSVIQSFLQPSVVNHPALEKGSLT</sequence>
<organism evidence="4">
    <name type="scientific">Schistocephalus solidus</name>
    <name type="common">Tapeworm</name>
    <dbReference type="NCBI Taxonomy" id="70667"/>
    <lineage>
        <taxon>Eukaryota</taxon>
        <taxon>Metazoa</taxon>
        <taxon>Spiralia</taxon>
        <taxon>Lophotrochozoa</taxon>
        <taxon>Platyhelminthes</taxon>
        <taxon>Cestoda</taxon>
        <taxon>Eucestoda</taxon>
        <taxon>Diphyllobothriidea</taxon>
        <taxon>Diphyllobothriidae</taxon>
        <taxon>Schistocephalus</taxon>
    </lineage>
</organism>
<accession>A0A183TPI9</accession>
<name>A0A183TPI9_SCHSO</name>
<gene>
    <name evidence="2" type="ORF">SSLN_LOCUS18387</name>
</gene>
<keyword evidence="1" id="KW-0472">Membrane</keyword>
<keyword evidence="3" id="KW-1185">Reference proteome</keyword>
<proteinExistence type="predicted"/>
<reference evidence="4" key="1">
    <citation type="submission" date="2016-06" db="UniProtKB">
        <authorList>
            <consortium name="WormBaseParasite"/>
        </authorList>
    </citation>
    <scope>IDENTIFICATION</scope>
</reference>
<dbReference type="OrthoDB" id="6257054at2759"/>
<dbReference type="WBParaSite" id="SSLN_0001908101-mRNA-1">
    <property type="protein sequence ID" value="SSLN_0001908101-mRNA-1"/>
    <property type="gene ID" value="SSLN_0001908101"/>
</dbReference>
<keyword evidence="1" id="KW-0812">Transmembrane</keyword>
<keyword evidence="1" id="KW-1133">Transmembrane helix</keyword>
<reference evidence="2 3" key="2">
    <citation type="submission" date="2018-11" db="EMBL/GenBank/DDBJ databases">
        <authorList>
            <consortium name="Pathogen Informatics"/>
        </authorList>
    </citation>
    <scope>NUCLEOTIDE SEQUENCE [LARGE SCALE GENOMIC DNA]</scope>
    <source>
        <strain evidence="2 3">NST_G2</strain>
    </source>
</reference>
<feature type="transmembrane region" description="Helical" evidence="1">
    <location>
        <begin position="144"/>
        <end position="167"/>
    </location>
</feature>
<evidence type="ECO:0000313" key="2">
    <source>
        <dbReference type="EMBL" id="VDM04773.1"/>
    </source>
</evidence>